<organism evidence="2 3">
    <name type="scientific">Granulicella mallensis</name>
    <dbReference type="NCBI Taxonomy" id="940614"/>
    <lineage>
        <taxon>Bacteria</taxon>
        <taxon>Pseudomonadati</taxon>
        <taxon>Acidobacteriota</taxon>
        <taxon>Terriglobia</taxon>
        <taxon>Terriglobales</taxon>
        <taxon>Acidobacteriaceae</taxon>
        <taxon>Granulicella</taxon>
    </lineage>
</organism>
<comment type="caution">
    <text evidence="2">The sequence shown here is derived from an EMBL/GenBank/DDBJ whole genome shotgun (WGS) entry which is preliminary data.</text>
</comment>
<proteinExistence type="predicted"/>
<dbReference type="AlphaFoldDB" id="A0A7W8E9J5"/>
<evidence type="ECO:0000256" key="1">
    <source>
        <dbReference type="SAM" id="Phobius"/>
    </source>
</evidence>
<feature type="transmembrane region" description="Helical" evidence="1">
    <location>
        <begin position="103"/>
        <end position="122"/>
    </location>
</feature>
<feature type="transmembrane region" description="Helical" evidence="1">
    <location>
        <begin position="48"/>
        <end position="67"/>
    </location>
</feature>
<name>A0A7W8E9J5_9BACT</name>
<reference evidence="2 3" key="1">
    <citation type="submission" date="2020-08" db="EMBL/GenBank/DDBJ databases">
        <title>Genomic Encyclopedia of Type Strains, Phase IV (KMG-V): Genome sequencing to study the core and pangenomes of soil and plant-associated prokaryotes.</title>
        <authorList>
            <person name="Whitman W."/>
        </authorList>
    </citation>
    <scope>NUCLEOTIDE SEQUENCE [LARGE SCALE GENOMIC DNA]</scope>
    <source>
        <strain evidence="2 3">X5P3</strain>
    </source>
</reference>
<keyword evidence="1" id="KW-0472">Membrane</keyword>
<evidence type="ECO:0008006" key="4">
    <source>
        <dbReference type="Google" id="ProtNLM"/>
    </source>
</evidence>
<protein>
    <recommendedName>
        <fullName evidence="4">Glycosyltransferase RgtA/B/C/D-like domain-containing protein</fullName>
    </recommendedName>
</protein>
<feature type="transmembrane region" description="Helical" evidence="1">
    <location>
        <begin position="79"/>
        <end position="97"/>
    </location>
</feature>
<evidence type="ECO:0000313" key="3">
    <source>
        <dbReference type="Proteomes" id="UP000584867"/>
    </source>
</evidence>
<accession>A0A7W8E9J5</accession>
<dbReference type="Proteomes" id="UP000584867">
    <property type="component" value="Unassembled WGS sequence"/>
</dbReference>
<sequence length="224" mass="24934">MKDFDLLLQGRVFRCGVLVLLTLILRIASASGPYYVDAFRHIHSIESGVLVIHAPGYFLFNAVGFFLSHLLHVSPGSALQVLNIALSASGAAVFYLLVSRLAIPSPFWLALAYVCLPTVWFSSDIHSTYATMTFFAPLLILVVECEQAFIWGCMIWAVMTGFRPSDGVFVLPWMVLQALRFPLKKTADWYLGRNPYCRGLVDSDNGAHSRQPGLTVKLFWRSGT</sequence>
<keyword evidence="1" id="KW-0812">Transmembrane</keyword>
<feature type="transmembrane region" description="Helical" evidence="1">
    <location>
        <begin position="134"/>
        <end position="159"/>
    </location>
</feature>
<keyword evidence="1" id="KW-1133">Transmembrane helix</keyword>
<feature type="transmembrane region" description="Helical" evidence="1">
    <location>
        <begin position="12"/>
        <end position="36"/>
    </location>
</feature>
<dbReference type="RefSeq" id="WP_184255013.1">
    <property type="nucleotide sequence ID" value="NZ_JACHIO010000007.1"/>
</dbReference>
<gene>
    <name evidence="2" type="ORF">HDF15_002009</name>
</gene>
<evidence type="ECO:0000313" key="2">
    <source>
        <dbReference type="EMBL" id="MBB5063664.1"/>
    </source>
</evidence>
<dbReference type="EMBL" id="JACHIO010000007">
    <property type="protein sequence ID" value="MBB5063664.1"/>
    <property type="molecule type" value="Genomic_DNA"/>
</dbReference>